<gene>
    <name evidence="2" type="ORF">JMJ35_006575</name>
</gene>
<dbReference type="SUPFAM" id="SSF75304">
    <property type="entry name" value="Amidase signature (AS) enzymes"/>
    <property type="match status" value="1"/>
</dbReference>
<dbReference type="InterPro" id="IPR023631">
    <property type="entry name" value="Amidase_dom"/>
</dbReference>
<evidence type="ECO:0000259" key="1">
    <source>
        <dbReference type="Pfam" id="PF01425"/>
    </source>
</evidence>
<organism evidence="2 3">
    <name type="scientific">Cladonia borealis</name>
    <dbReference type="NCBI Taxonomy" id="184061"/>
    <lineage>
        <taxon>Eukaryota</taxon>
        <taxon>Fungi</taxon>
        <taxon>Dikarya</taxon>
        <taxon>Ascomycota</taxon>
        <taxon>Pezizomycotina</taxon>
        <taxon>Lecanoromycetes</taxon>
        <taxon>OSLEUM clade</taxon>
        <taxon>Lecanoromycetidae</taxon>
        <taxon>Lecanorales</taxon>
        <taxon>Lecanorineae</taxon>
        <taxon>Cladoniaceae</taxon>
        <taxon>Cladonia</taxon>
    </lineage>
</organism>
<protein>
    <recommendedName>
        <fullName evidence="1">Amidase domain-containing protein</fullName>
    </recommendedName>
</protein>
<dbReference type="AlphaFoldDB" id="A0AA39QXI5"/>
<dbReference type="InterPro" id="IPR036928">
    <property type="entry name" value="AS_sf"/>
</dbReference>
<comment type="caution">
    <text evidence="2">The sequence shown here is derived from an EMBL/GenBank/DDBJ whole genome shotgun (WGS) entry which is preliminary data.</text>
</comment>
<evidence type="ECO:0000313" key="3">
    <source>
        <dbReference type="Proteomes" id="UP001166286"/>
    </source>
</evidence>
<accession>A0AA39QXI5</accession>
<dbReference type="Proteomes" id="UP001166286">
    <property type="component" value="Unassembled WGS sequence"/>
</dbReference>
<reference evidence="2" key="1">
    <citation type="submission" date="2023-03" db="EMBL/GenBank/DDBJ databases">
        <title>Complete genome of Cladonia borealis.</title>
        <authorList>
            <person name="Park H."/>
        </authorList>
    </citation>
    <scope>NUCLEOTIDE SEQUENCE</scope>
    <source>
        <strain evidence="2">ANT050790</strain>
    </source>
</reference>
<dbReference type="Pfam" id="PF01425">
    <property type="entry name" value="Amidase"/>
    <property type="match status" value="1"/>
</dbReference>
<evidence type="ECO:0000313" key="2">
    <source>
        <dbReference type="EMBL" id="KAK0511023.1"/>
    </source>
</evidence>
<proteinExistence type="predicted"/>
<dbReference type="PANTHER" id="PTHR46310:SF7">
    <property type="entry name" value="AMIDASE 1"/>
    <property type="match status" value="1"/>
</dbReference>
<dbReference type="Gene3D" id="3.90.1300.10">
    <property type="entry name" value="Amidase signature (AS) domain"/>
    <property type="match status" value="1"/>
</dbReference>
<dbReference type="PANTHER" id="PTHR46310">
    <property type="entry name" value="AMIDASE 1"/>
    <property type="match status" value="1"/>
</dbReference>
<feature type="domain" description="Amidase" evidence="1">
    <location>
        <begin position="184"/>
        <end position="580"/>
    </location>
</feature>
<name>A0AA39QXI5_9LECA</name>
<sequence length="612" mass="68272">MSHNISLWPDVEEQHPVFNVGKARYTAIPVKTDLPRLKIPETDHLVTVLSAQKADLDNVHWLDHCKRDFRSLGEDVWTVNFLDGLIISSDWLPSLALTAEIKRRTAWHAIVPGLDLPNGPYTLSKNVLSQVYRLYDDEQGAFMVPVKPVRKNDRPFESLGIVGTIPHSLSVAVPSRICSSPSAATPLLGMRIGVKDLFDIAYLRMTLSNRAFYAASTPAPTTAPAIQKLLDAGAVMVGTTKCSSMISREDPTEAVDYQAPYNPRGDGYQSPVGSSSGSAAAIASYDWLDFTIGSDTTGSSRRPAFVNGCFQFRFSHAALSLEGVRPCFSRFDAPALFARDIDGLETFVRAWCGPKEHPQHHKPTVIIYPLDYLPVANEKQQKMLETIVKDVADYCKIDVKNISFRDLWLESPPKEAAGKSLHEFLQDAGRNSFVYDFCDNCDEFRRTYERKHDRVPVTNKVTRWRWEIGSDITPEQRKDAMQRMEVYKEWVLQKVLHVDDQTALVVLPIKDAEPNYRDIDPGPAFAQDVWDPLWLSPVLEAPEISVPVGELLYQSRMSERSECLPVAVSFLGPPGADIMLANTLKASFAKAGRPLAVNVGRNMYGLASTYVA</sequence>
<keyword evidence="3" id="KW-1185">Reference proteome</keyword>
<dbReference type="EMBL" id="JAFEKC020000014">
    <property type="protein sequence ID" value="KAK0511023.1"/>
    <property type="molecule type" value="Genomic_DNA"/>
</dbReference>